<dbReference type="GeneID" id="38779684"/>
<dbReference type="RefSeq" id="XP_027613680.1">
    <property type="nucleotide sequence ID" value="XM_027757879.1"/>
</dbReference>
<dbReference type="PANTHER" id="PTHR28180">
    <property type="entry name" value="CONSERVED MITOCHONDRIAL PROTEIN-RELATED"/>
    <property type="match status" value="1"/>
</dbReference>
<comment type="caution">
    <text evidence="1">The sequence shown here is derived from an EMBL/GenBank/DDBJ whole genome shotgun (WGS) entry which is preliminary data.</text>
</comment>
<evidence type="ECO:0008006" key="3">
    <source>
        <dbReference type="Google" id="ProtNLM"/>
    </source>
</evidence>
<proteinExistence type="predicted"/>
<dbReference type="Gene3D" id="1.20.1290.10">
    <property type="entry name" value="AhpD-like"/>
    <property type="match status" value="1"/>
</dbReference>
<keyword evidence="2" id="KW-1185">Reference proteome</keyword>
<dbReference type="SUPFAM" id="SSF69118">
    <property type="entry name" value="AhpD-like"/>
    <property type="match status" value="1"/>
</dbReference>
<dbReference type="STRING" id="139825.A0A401GKR8"/>
<dbReference type="PANTHER" id="PTHR28180:SF2">
    <property type="entry name" value="PEROXISOMAL PROTEIN 2"/>
    <property type="match status" value="1"/>
</dbReference>
<evidence type="ECO:0000313" key="2">
    <source>
        <dbReference type="Proteomes" id="UP000287166"/>
    </source>
</evidence>
<reference evidence="1 2" key="1">
    <citation type="journal article" date="2018" name="Sci. Rep.">
        <title>Genome sequence of the cauliflower mushroom Sparassis crispa (Hanabiratake) and its association with beneficial usage.</title>
        <authorList>
            <person name="Kiyama R."/>
            <person name="Furutani Y."/>
            <person name="Kawaguchi K."/>
            <person name="Nakanishi T."/>
        </authorList>
    </citation>
    <scope>NUCLEOTIDE SEQUENCE [LARGE SCALE GENOMIC DNA]</scope>
</reference>
<accession>A0A401GKR8</accession>
<dbReference type="InterPro" id="IPR029032">
    <property type="entry name" value="AhpD-like"/>
</dbReference>
<dbReference type="InterPro" id="IPR052999">
    <property type="entry name" value="PTS1_Protein"/>
</dbReference>
<sequence>MAHLATTDFLQQLKAIYPSKGALTPETVLSNPWYLVAAVAFSASNKAEAVPLVFAFVLSELKLAQGRESETEKAREQQLRLARRIREALLQSGVLTGIPRVIDSCIALNTVMPEDLRDSKPQRNTKRSMEDLEESGRKLFHSMYRDTADGVQSLLDSAYQDLGWWCNTIGYGVTYGGTTLLTQVETSFTIVAALIAVDAPRQIVWHLANAQHGGATLEEAKAVRQIAMTVAEKSGVVWKAGVPEAI</sequence>
<organism evidence="1 2">
    <name type="scientific">Sparassis crispa</name>
    <dbReference type="NCBI Taxonomy" id="139825"/>
    <lineage>
        <taxon>Eukaryota</taxon>
        <taxon>Fungi</taxon>
        <taxon>Dikarya</taxon>
        <taxon>Basidiomycota</taxon>
        <taxon>Agaricomycotina</taxon>
        <taxon>Agaricomycetes</taxon>
        <taxon>Polyporales</taxon>
        <taxon>Sparassidaceae</taxon>
        <taxon>Sparassis</taxon>
    </lineage>
</organism>
<evidence type="ECO:0000313" key="1">
    <source>
        <dbReference type="EMBL" id="GBE82767.1"/>
    </source>
</evidence>
<dbReference type="OrthoDB" id="5537330at2759"/>
<gene>
    <name evidence="1" type="ORF">SCP_0411520</name>
</gene>
<dbReference type="AlphaFoldDB" id="A0A401GKR8"/>
<dbReference type="InParanoid" id="A0A401GKR8"/>
<protein>
    <recommendedName>
        <fullName evidence="3">Carboxymuconolactone decarboxylase-like domain-containing protein</fullName>
    </recommendedName>
</protein>
<name>A0A401GKR8_9APHY</name>
<dbReference type="Proteomes" id="UP000287166">
    <property type="component" value="Unassembled WGS sequence"/>
</dbReference>
<dbReference type="EMBL" id="BFAD01000004">
    <property type="protein sequence ID" value="GBE82767.1"/>
    <property type="molecule type" value="Genomic_DNA"/>
</dbReference>